<dbReference type="SUPFAM" id="SSF100950">
    <property type="entry name" value="NagB/RpiA/CoA transferase-like"/>
    <property type="match status" value="2"/>
</dbReference>
<evidence type="ECO:0000259" key="4">
    <source>
        <dbReference type="Pfam" id="PF13336"/>
    </source>
</evidence>
<evidence type="ECO:0000256" key="2">
    <source>
        <dbReference type="ARBA" id="ARBA00022679"/>
    </source>
</evidence>
<feature type="domain" description="Acetyl-CoA hydrolase/transferase N-terminal" evidence="3">
    <location>
        <begin position="62"/>
        <end position="233"/>
    </location>
</feature>
<dbReference type="Pfam" id="PF02550">
    <property type="entry name" value="AcetylCoA_hydro"/>
    <property type="match status" value="1"/>
</dbReference>
<keyword evidence="6" id="KW-1185">Reference proteome</keyword>
<dbReference type="InterPro" id="IPR037171">
    <property type="entry name" value="NagB/RpiA_transferase-like"/>
</dbReference>
<evidence type="ECO:0000259" key="3">
    <source>
        <dbReference type="Pfam" id="PF02550"/>
    </source>
</evidence>
<dbReference type="InterPro" id="IPR046433">
    <property type="entry name" value="ActCoA_hydro"/>
</dbReference>
<dbReference type="EMBL" id="SKCS01000174">
    <property type="protein sequence ID" value="TNN14471.1"/>
    <property type="molecule type" value="Genomic_DNA"/>
</dbReference>
<sequence>MLSELRRQMVPVYWRFYVKKGTSTFLPTNCRSSVHLGLNHKTEITKLREPFAVAPGKSPKAFLNGEEAFIFLKDGSTVFIQGGAATPTILISEFYNYIMAKKLRNISAYHIHTEGPFPITNPEANGHVRSVSLFTGSNCRNPIKSGRADYVPIFLSEIPHLFRRNIIKLDVALLNISPPDLNGYCSLGPSVDVTRAAVESAKHLVGQINPSLPVTSGDAHVHISNFTCIINGDMPCHFMKARQVTDVEDKIGALIADNLISDGATLQTGIGAIPDSVLAKLTNHRNLGVHTEMFSDGIIELVERGIITNANKIIRPGKIVTSFVIGTEKVFKFVHDNPLIEFRDVAWVNSPSIIARNPKPVAINSCIEVDLSGQVVSDSIGSRIYSGFGGQVDFIRGAAIAEDGLGMPIIALPSSTKHGESKICPSLKPGAGVVTSRAHAHYIVTEYGIAYLFGRTLRQRAHALIQIAHPDHRESLEKAAFEQLKVMPSAQ</sequence>
<dbReference type="Gene3D" id="3.40.1080.20">
    <property type="entry name" value="Acetyl-CoA hydrolase/transferase C-terminal domain"/>
    <property type="match status" value="1"/>
</dbReference>
<comment type="caution">
    <text evidence="5">The sequence shown here is derived from an EMBL/GenBank/DDBJ whole genome shotgun (WGS) entry which is preliminary data.</text>
</comment>
<dbReference type="InterPro" id="IPR003702">
    <property type="entry name" value="ActCoA_hydro_N"/>
</dbReference>
<dbReference type="Proteomes" id="UP000311919">
    <property type="component" value="Unassembled WGS sequence"/>
</dbReference>
<gene>
    <name evidence="5" type="ORF">EWB00_002115</name>
</gene>
<dbReference type="GO" id="GO:0006083">
    <property type="term" value="P:acetate metabolic process"/>
    <property type="evidence" value="ECO:0007669"/>
    <property type="project" value="InterPro"/>
</dbReference>
<dbReference type="GO" id="GO:0005739">
    <property type="term" value="C:mitochondrion"/>
    <property type="evidence" value="ECO:0007669"/>
    <property type="project" value="TreeGrafter"/>
</dbReference>
<evidence type="ECO:0000313" key="5">
    <source>
        <dbReference type="EMBL" id="TNN14471.1"/>
    </source>
</evidence>
<dbReference type="PANTHER" id="PTHR21432:SF20">
    <property type="entry name" value="ACETYL-COA HYDROLASE"/>
    <property type="match status" value="1"/>
</dbReference>
<dbReference type="AlphaFoldDB" id="A0A4Z2DD91"/>
<dbReference type="STRING" id="6182.A0A4Z2DD91"/>
<organism evidence="5 6">
    <name type="scientific">Schistosoma japonicum</name>
    <name type="common">Blood fluke</name>
    <dbReference type="NCBI Taxonomy" id="6182"/>
    <lineage>
        <taxon>Eukaryota</taxon>
        <taxon>Metazoa</taxon>
        <taxon>Spiralia</taxon>
        <taxon>Lophotrochozoa</taxon>
        <taxon>Platyhelminthes</taxon>
        <taxon>Trematoda</taxon>
        <taxon>Digenea</taxon>
        <taxon>Strigeidida</taxon>
        <taxon>Schistosomatoidea</taxon>
        <taxon>Schistosomatidae</taxon>
        <taxon>Schistosoma</taxon>
    </lineage>
</organism>
<dbReference type="PANTHER" id="PTHR21432">
    <property type="entry name" value="ACETYL-COA HYDROLASE-RELATED"/>
    <property type="match status" value="1"/>
</dbReference>
<dbReference type="Pfam" id="PF13336">
    <property type="entry name" value="AcetylCoA_hyd_C"/>
    <property type="match status" value="1"/>
</dbReference>
<proteinExistence type="inferred from homology"/>
<dbReference type="Gene3D" id="3.30.750.70">
    <property type="entry name" value="4-hydroxybutyrate coenzyme like domains"/>
    <property type="match status" value="1"/>
</dbReference>
<keyword evidence="2 5" id="KW-0808">Transferase</keyword>
<reference evidence="5 6" key="1">
    <citation type="submission" date="2019-03" db="EMBL/GenBank/DDBJ databases">
        <title>An improved genome assembly of the fluke Schistosoma japonicum.</title>
        <authorList>
            <person name="Hu W."/>
            <person name="Luo F."/>
            <person name="Yin M."/>
            <person name="Mo X."/>
            <person name="Sun C."/>
            <person name="Wu Q."/>
            <person name="Zhu B."/>
            <person name="Xiang M."/>
            <person name="Wang J."/>
            <person name="Wang Y."/>
            <person name="Zhang T."/>
            <person name="Xu B."/>
            <person name="Zheng H."/>
            <person name="Feng Z."/>
        </authorList>
    </citation>
    <scope>NUCLEOTIDE SEQUENCE [LARGE SCALE GENOMIC DNA]</scope>
    <source>
        <strain evidence="5">HuSjv2</strain>
        <tissue evidence="5">Worms</tissue>
    </source>
</reference>
<dbReference type="Gene3D" id="3.40.1080.10">
    <property type="entry name" value="Glutaconate Coenzyme A-transferase"/>
    <property type="match status" value="1"/>
</dbReference>
<feature type="domain" description="Acetyl-CoA hydrolase/transferase C-terminal" evidence="4">
    <location>
        <begin position="326"/>
        <end position="480"/>
    </location>
</feature>
<evidence type="ECO:0000256" key="1">
    <source>
        <dbReference type="ARBA" id="ARBA00009632"/>
    </source>
</evidence>
<comment type="similarity">
    <text evidence="1">Belongs to the acetyl-CoA hydrolase/transferase family.</text>
</comment>
<dbReference type="OrthoDB" id="10250396at2759"/>
<accession>A0A4Z2DD91</accession>
<evidence type="ECO:0000313" key="6">
    <source>
        <dbReference type="Proteomes" id="UP000311919"/>
    </source>
</evidence>
<protein>
    <submittedName>
        <fullName evidence="5">4-hydroxybutyrate coenzyme A transferase</fullName>
    </submittedName>
</protein>
<dbReference type="InterPro" id="IPR026888">
    <property type="entry name" value="AcetylCoA_hyd_C"/>
</dbReference>
<dbReference type="InterPro" id="IPR038460">
    <property type="entry name" value="AcetylCoA_hyd_C_sf"/>
</dbReference>
<dbReference type="GO" id="GO:0008775">
    <property type="term" value="F:acetate CoA-transferase activity"/>
    <property type="evidence" value="ECO:0007669"/>
    <property type="project" value="InterPro"/>
</dbReference>
<name>A0A4Z2DD91_SCHJA</name>